<organism evidence="1 2">
    <name type="scientific">Actinokineospora xionganensis</name>
    <dbReference type="NCBI Taxonomy" id="2684470"/>
    <lineage>
        <taxon>Bacteria</taxon>
        <taxon>Bacillati</taxon>
        <taxon>Actinomycetota</taxon>
        <taxon>Actinomycetes</taxon>
        <taxon>Pseudonocardiales</taxon>
        <taxon>Pseudonocardiaceae</taxon>
        <taxon>Actinokineospora</taxon>
    </lineage>
</organism>
<gene>
    <name evidence="1" type="ORF">GPZ80_09380</name>
</gene>
<dbReference type="Proteomes" id="UP000734823">
    <property type="component" value="Unassembled WGS sequence"/>
</dbReference>
<evidence type="ECO:0000313" key="2">
    <source>
        <dbReference type="Proteomes" id="UP000734823"/>
    </source>
</evidence>
<keyword evidence="2" id="KW-1185">Reference proteome</keyword>
<name>A0ABR7L4M1_9PSEU</name>
<accession>A0ABR7L4M1</accession>
<evidence type="ECO:0000313" key="1">
    <source>
        <dbReference type="EMBL" id="MBC6447379.1"/>
    </source>
</evidence>
<reference evidence="1 2" key="1">
    <citation type="submission" date="2020-06" db="EMBL/GenBank/DDBJ databases">
        <title>Actinokineospora xiongansis sp. nov., isolated from soil of Baiyangdian.</title>
        <authorList>
            <person name="Zhang X."/>
        </authorList>
    </citation>
    <scope>NUCLEOTIDE SEQUENCE [LARGE SCALE GENOMIC DNA]</scope>
    <source>
        <strain evidence="1 2">HBU206404</strain>
    </source>
</reference>
<comment type="caution">
    <text evidence="1">The sequence shown here is derived from an EMBL/GenBank/DDBJ whole genome shotgun (WGS) entry which is preliminary data.</text>
</comment>
<dbReference type="EMBL" id="JABVED010000004">
    <property type="protein sequence ID" value="MBC6447379.1"/>
    <property type="molecule type" value="Genomic_DNA"/>
</dbReference>
<dbReference type="InterPro" id="IPR046030">
    <property type="entry name" value="DUF5988"/>
</dbReference>
<proteinExistence type="predicted"/>
<sequence length="68" mass="7711">MEQIRVLLVGGPADLSENDVREIPALTETVKVTRGCGYEHFRYAGRSSERHGTPLPVFEWCHRTKIAE</sequence>
<dbReference type="RefSeq" id="WP_187219899.1">
    <property type="nucleotide sequence ID" value="NZ_JABVED010000004.1"/>
</dbReference>
<dbReference type="Pfam" id="PF19450">
    <property type="entry name" value="DUF5988"/>
    <property type="match status" value="1"/>
</dbReference>
<protein>
    <submittedName>
        <fullName evidence="1">Uncharacterized protein</fullName>
    </submittedName>
</protein>